<sequence>IAPKCGIKQKIGNFGNAIKAFEKPGYLTKKTINVLRFVHKPIRDILAHGYEFTISALKCFCYSLFESILLIRESIKETRGI</sequence>
<reference evidence="1" key="1">
    <citation type="journal article" date="2014" name="Front. Microbiol.">
        <title>High frequency of phylogenetically diverse reductive dehalogenase-homologous genes in deep subseafloor sedimentary metagenomes.</title>
        <authorList>
            <person name="Kawai M."/>
            <person name="Futagami T."/>
            <person name="Toyoda A."/>
            <person name="Takaki Y."/>
            <person name="Nishi S."/>
            <person name="Hori S."/>
            <person name="Arai W."/>
            <person name="Tsubouchi T."/>
            <person name="Morono Y."/>
            <person name="Uchiyama I."/>
            <person name="Ito T."/>
            <person name="Fujiyama A."/>
            <person name="Inagaki F."/>
            <person name="Takami H."/>
        </authorList>
    </citation>
    <scope>NUCLEOTIDE SEQUENCE</scope>
    <source>
        <strain evidence="1">Expedition CK06-06</strain>
    </source>
</reference>
<organism evidence="1">
    <name type="scientific">marine sediment metagenome</name>
    <dbReference type="NCBI Taxonomy" id="412755"/>
    <lineage>
        <taxon>unclassified sequences</taxon>
        <taxon>metagenomes</taxon>
        <taxon>ecological metagenomes</taxon>
    </lineage>
</organism>
<name>X1GDH8_9ZZZZ</name>
<protein>
    <submittedName>
        <fullName evidence="1">Uncharacterized protein</fullName>
    </submittedName>
</protein>
<feature type="non-terminal residue" evidence="1">
    <location>
        <position position="1"/>
    </location>
</feature>
<comment type="caution">
    <text evidence="1">The sequence shown here is derived from an EMBL/GenBank/DDBJ whole genome shotgun (WGS) entry which is preliminary data.</text>
</comment>
<gene>
    <name evidence="1" type="ORF">S03H2_22759</name>
</gene>
<dbReference type="AlphaFoldDB" id="X1GDH8"/>
<accession>X1GDH8</accession>
<evidence type="ECO:0000313" key="1">
    <source>
        <dbReference type="EMBL" id="GAH39649.1"/>
    </source>
</evidence>
<dbReference type="EMBL" id="BARU01012314">
    <property type="protein sequence ID" value="GAH39649.1"/>
    <property type="molecule type" value="Genomic_DNA"/>
</dbReference>
<proteinExistence type="predicted"/>